<evidence type="ECO:0000256" key="1">
    <source>
        <dbReference type="SAM" id="MobiDB-lite"/>
    </source>
</evidence>
<reference evidence="2" key="1">
    <citation type="submission" date="2018-10" db="EMBL/GenBank/DDBJ databases">
        <authorList>
            <person name="Hariharan J."/>
            <person name="Choudoir M.J."/>
            <person name="Diebold P."/>
            <person name="Panke-Buisse K."/>
            <person name="Campbell A.N."/>
            <person name="Buckley D.H."/>
        </authorList>
    </citation>
    <scope>NUCLEOTIDE SEQUENCE</scope>
    <source>
        <strain evidence="2">Gb1</strain>
    </source>
</reference>
<dbReference type="AlphaFoldDB" id="A0A652KW37"/>
<name>A0A652KW37_9ACTN</name>
<organism evidence="2">
    <name type="scientific">Streptomyces sp. gb1(2016)</name>
    <dbReference type="NCBI Taxonomy" id="1828321"/>
    <lineage>
        <taxon>Bacteria</taxon>
        <taxon>Bacillati</taxon>
        <taxon>Actinomycetota</taxon>
        <taxon>Actinomycetes</taxon>
        <taxon>Kitasatosporales</taxon>
        <taxon>Streptomycetaceae</taxon>
        <taxon>Streptomyces</taxon>
    </lineage>
</organism>
<feature type="compositionally biased region" description="Gly residues" evidence="1">
    <location>
        <begin position="111"/>
        <end position="122"/>
    </location>
</feature>
<dbReference type="EMBL" id="RDBM01000035">
    <property type="protein sequence ID" value="TXS27920.1"/>
    <property type="molecule type" value="Genomic_DNA"/>
</dbReference>
<protein>
    <submittedName>
        <fullName evidence="2">Uncharacterized protein</fullName>
    </submittedName>
</protein>
<sequence length="122" mass="13309">MATGKFIADPGRIRRGGEMMEELPQRTNKIADDFISDMQNYRGWAGYNDDFALEVLPKYDATNESCLELIRTVGTALADLRQAVWANGQHIEGVSSYANEQIGRQMSSLDGPGGDSAGGGRH</sequence>
<dbReference type="RefSeq" id="WP_129265997.1">
    <property type="nucleotide sequence ID" value="NZ_RDBM01000035.1"/>
</dbReference>
<evidence type="ECO:0000313" key="2">
    <source>
        <dbReference type="EMBL" id="TXS27920.1"/>
    </source>
</evidence>
<accession>A0A652KW37</accession>
<proteinExistence type="predicted"/>
<gene>
    <name evidence="2" type="ORF">EAO74_18315</name>
</gene>
<comment type="caution">
    <text evidence="2">The sequence shown here is derived from an EMBL/GenBank/DDBJ whole genome shotgun (WGS) entry which is preliminary data.</text>
</comment>
<feature type="region of interest" description="Disordered" evidence="1">
    <location>
        <begin position="102"/>
        <end position="122"/>
    </location>
</feature>